<dbReference type="AlphaFoldDB" id="A0A178IKC5"/>
<evidence type="ECO:0000259" key="4">
    <source>
        <dbReference type="Pfam" id="PF01229"/>
    </source>
</evidence>
<proteinExistence type="inferred from homology"/>
<dbReference type="Proteomes" id="UP000078486">
    <property type="component" value="Unassembled WGS sequence"/>
</dbReference>
<dbReference type="InterPro" id="IPR017853">
    <property type="entry name" value="GH"/>
</dbReference>
<comment type="similarity">
    <text evidence="1">Belongs to the glycosyl hydrolase 39 family.</text>
</comment>
<evidence type="ECO:0000256" key="3">
    <source>
        <dbReference type="ARBA" id="ARBA00023295"/>
    </source>
</evidence>
<comment type="caution">
    <text evidence="5">The sequence shown here is derived from an EMBL/GenBank/DDBJ whole genome shotgun (WGS) entry which is preliminary data.</text>
</comment>
<evidence type="ECO:0000256" key="1">
    <source>
        <dbReference type="ARBA" id="ARBA00008875"/>
    </source>
</evidence>
<organism evidence="5 6">
    <name type="scientific">Termitidicoccus mucosus</name>
    <dbReference type="NCBI Taxonomy" id="1184151"/>
    <lineage>
        <taxon>Bacteria</taxon>
        <taxon>Pseudomonadati</taxon>
        <taxon>Verrucomicrobiota</taxon>
        <taxon>Opitutia</taxon>
        <taxon>Opitutales</taxon>
        <taxon>Opitutaceae</taxon>
        <taxon>Termitidicoccus</taxon>
    </lineage>
</organism>
<dbReference type="GO" id="GO:0004553">
    <property type="term" value="F:hydrolase activity, hydrolyzing O-glycosyl compounds"/>
    <property type="evidence" value="ECO:0007669"/>
    <property type="project" value="TreeGrafter"/>
</dbReference>
<keyword evidence="3" id="KW-0326">Glycosidase</keyword>
<reference evidence="5 6" key="1">
    <citation type="submission" date="2016-01" db="EMBL/GenBank/DDBJ databases">
        <title>High potential of lignocellulose degradation of a new Verrucomicrobia species.</title>
        <authorList>
            <person name="Wang Y."/>
            <person name="Shi Y."/>
            <person name="Qiu Z."/>
            <person name="Liu S."/>
            <person name="Yang H."/>
        </authorList>
    </citation>
    <scope>NUCLEOTIDE SEQUENCE [LARGE SCALE GENOMIC DNA]</scope>
    <source>
        <strain evidence="5 6">TSB47</strain>
    </source>
</reference>
<keyword evidence="6" id="KW-1185">Reference proteome</keyword>
<evidence type="ECO:0000313" key="6">
    <source>
        <dbReference type="Proteomes" id="UP000078486"/>
    </source>
</evidence>
<evidence type="ECO:0000313" key="5">
    <source>
        <dbReference type="EMBL" id="OAM89747.1"/>
    </source>
</evidence>
<evidence type="ECO:0000256" key="2">
    <source>
        <dbReference type="ARBA" id="ARBA00022801"/>
    </source>
</evidence>
<dbReference type="PANTHER" id="PTHR12631">
    <property type="entry name" value="ALPHA-L-IDURONIDASE"/>
    <property type="match status" value="1"/>
</dbReference>
<dbReference type="InterPro" id="IPR049166">
    <property type="entry name" value="GH39_cat"/>
</dbReference>
<accession>A0A178IKC5</accession>
<dbReference type="SUPFAM" id="SSF51445">
    <property type="entry name" value="(Trans)glycosidases"/>
    <property type="match status" value="1"/>
</dbReference>
<dbReference type="PANTHER" id="PTHR12631:SF10">
    <property type="entry name" value="BETA-XYLOSIDASE-LIKE PROTEIN-RELATED"/>
    <property type="match status" value="1"/>
</dbReference>
<dbReference type="RefSeq" id="WP_084442150.1">
    <property type="nucleotide sequence ID" value="NZ_CP109796.1"/>
</dbReference>
<feature type="domain" description="Glycosyl hydrolases family 39 N-terminal catalytic" evidence="4">
    <location>
        <begin position="85"/>
        <end position="250"/>
    </location>
</feature>
<dbReference type="Gene3D" id="3.20.20.80">
    <property type="entry name" value="Glycosidases"/>
    <property type="match status" value="1"/>
</dbReference>
<protein>
    <recommendedName>
        <fullName evidence="4">Glycosyl hydrolases family 39 N-terminal catalytic domain-containing protein</fullName>
    </recommendedName>
</protein>
<dbReference type="Pfam" id="PF01229">
    <property type="entry name" value="Glyco_hydro_39"/>
    <property type="match status" value="1"/>
</dbReference>
<keyword evidence="2" id="KW-0378">Hydrolase</keyword>
<gene>
    <name evidence="5" type="ORF">AW736_10455</name>
</gene>
<name>A0A178IKC5_9BACT</name>
<dbReference type="InterPro" id="IPR051923">
    <property type="entry name" value="Glycosyl_Hydrolase_39"/>
</dbReference>
<dbReference type="STRING" id="1184151.AW736_10455"/>
<dbReference type="EMBL" id="LRRQ01000076">
    <property type="protein sequence ID" value="OAM89747.1"/>
    <property type="molecule type" value="Genomic_DNA"/>
</dbReference>
<sequence length="477" mass="53624">MPAAAALLAAGALHNLYSQAPEIAWQEIGKIKPRHARNIPSSNLWIGGETLDRDYANYEQYKAWLGPLGAKKLRLQSGWAKTERAKGVYDFAWLDAIVNDALSQGVQPWIQISYGNLLYNGAGSVDLGGGIPHGEEGLAAWENYVRALVPHFKGRVREWEVWNESDLGDNIKRPDVYAELFYRTGLIIREIDPQATIVALSMARMDVNYVTAFMDYLQGRGAVSLIDVVTFHGYPTIPEGNFDKVEIIQNLIWKHNRKIRFWQGETGCPSTEGSSGALGGHPWTELTQAKWNLRRALSHLGRGIPFSLFLLCEFSYTKHPAYVNRNPLNTKGLLEINEKTLAVERGKPAYYAYQNLCAMFDGNAVPQKEFEHSARTSGHGEKLVVHAFRHKTNDRHAVVVWFGGEIPSNANHCRIATLHFPKLNITHPAYIDIRTGSIYRIPDSSIKRRGMETTISVPVYDSPCVITDEAFFETLRF</sequence>